<keyword evidence="1" id="KW-0812">Transmembrane</keyword>
<feature type="transmembrane region" description="Helical" evidence="1">
    <location>
        <begin position="93"/>
        <end position="114"/>
    </location>
</feature>
<feature type="transmembrane region" description="Helical" evidence="1">
    <location>
        <begin position="320"/>
        <end position="337"/>
    </location>
</feature>
<keyword evidence="1" id="KW-0472">Membrane</keyword>
<accession>A0A7J5JG80</accession>
<gene>
    <name evidence="2" type="ORF">GAN75_26510</name>
</gene>
<feature type="transmembrane region" description="Helical" evidence="1">
    <location>
        <begin position="134"/>
        <end position="156"/>
    </location>
</feature>
<reference evidence="2 3" key="1">
    <citation type="journal article" date="2019" name="Nat. Med.">
        <title>A library of human gut bacterial isolates paired with longitudinal multiomics data enables mechanistic microbiome research.</title>
        <authorList>
            <person name="Poyet M."/>
            <person name="Groussin M."/>
            <person name="Gibbons S.M."/>
            <person name="Avila-Pacheco J."/>
            <person name="Jiang X."/>
            <person name="Kearney S.M."/>
            <person name="Perrotta A.R."/>
            <person name="Berdy B."/>
            <person name="Zhao S."/>
            <person name="Lieberman T.D."/>
            <person name="Swanson P.K."/>
            <person name="Smith M."/>
            <person name="Roesemann S."/>
            <person name="Alexander J.E."/>
            <person name="Rich S.A."/>
            <person name="Livny J."/>
            <person name="Vlamakis H."/>
            <person name="Clish C."/>
            <person name="Bullock K."/>
            <person name="Deik A."/>
            <person name="Scott J."/>
            <person name="Pierce K.A."/>
            <person name="Xavier R.J."/>
            <person name="Alm E.J."/>
        </authorList>
    </citation>
    <scope>NUCLEOTIDE SEQUENCE [LARGE SCALE GENOMIC DNA]</scope>
    <source>
        <strain evidence="2 3">BIOML-A160</strain>
    </source>
</reference>
<feature type="transmembrane region" description="Helical" evidence="1">
    <location>
        <begin position="270"/>
        <end position="286"/>
    </location>
</feature>
<dbReference type="AlphaFoldDB" id="A0A7J5JG80"/>
<evidence type="ECO:0000313" key="2">
    <source>
        <dbReference type="EMBL" id="KAB4450120.1"/>
    </source>
</evidence>
<feature type="transmembrane region" description="Helical" evidence="1">
    <location>
        <begin position="199"/>
        <end position="225"/>
    </location>
</feature>
<dbReference type="Pfam" id="PF14897">
    <property type="entry name" value="EpsG"/>
    <property type="match status" value="1"/>
</dbReference>
<protein>
    <submittedName>
        <fullName evidence="2">EpsG family protein</fullName>
    </submittedName>
</protein>
<name>A0A7J5JG80_BACT4</name>
<dbReference type="Proteomes" id="UP000436825">
    <property type="component" value="Unassembled WGS sequence"/>
</dbReference>
<dbReference type="InterPro" id="IPR049458">
    <property type="entry name" value="EpsG-like"/>
</dbReference>
<proteinExistence type="predicted"/>
<feature type="transmembrane region" description="Helical" evidence="1">
    <location>
        <begin position="292"/>
        <end position="308"/>
    </location>
</feature>
<keyword evidence="1" id="KW-1133">Transmembrane helix</keyword>
<dbReference type="EMBL" id="WCRW01000035">
    <property type="protein sequence ID" value="KAB4450120.1"/>
    <property type="molecule type" value="Genomic_DNA"/>
</dbReference>
<feature type="transmembrane region" description="Helical" evidence="1">
    <location>
        <begin position="162"/>
        <end position="187"/>
    </location>
</feature>
<evidence type="ECO:0000313" key="3">
    <source>
        <dbReference type="Proteomes" id="UP000436825"/>
    </source>
</evidence>
<feature type="transmembrane region" description="Helical" evidence="1">
    <location>
        <begin position="245"/>
        <end position="263"/>
    </location>
</feature>
<feature type="transmembrane region" description="Helical" evidence="1">
    <location>
        <begin position="6"/>
        <end position="23"/>
    </location>
</feature>
<organism evidence="2 3">
    <name type="scientific">Bacteroides thetaiotaomicron</name>
    <dbReference type="NCBI Taxonomy" id="818"/>
    <lineage>
        <taxon>Bacteria</taxon>
        <taxon>Pseudomonadati</taxon>
        <taxon>Bacteroidota</taxon>
        <taxon>Bacteroidia</taxon>
        <taxon>Bacteroidales</taxon>
        <taxon>Bacteroidaceae</taxon>
        <taxon>Bacteroides</taxon>
    </lineage>
</organism>
<feature type="transmembrane region" description="Helical" evidence="1">
    <location>
        <begin position="30"/>
        <end position="47"/>
    </location>
</feature>
<evidence type="ECO:0000256" key="1">
    <source>
        <dbReference type="SAM" id="Phobius"/>
    </source>
</evidence>
<sequence>MIEKMTTYLFLFFITLILSFSVRSREGWRYAKALILVFVPFFLYGTLRTECMDMDVYELSYENIYGNEFYQSVNERYEIGYSFLNYIVPNFKILIFVQTLVLVTAYLFVCEKYVQPRYLWLFVILFFLSGEKTVYFLTAMRNTIAVAILLFSLPLIKERKILHFSGMVVLASLFHTSALFFMPLAYIVGRNTKMKKWELMAWVGVLVFLLVVPVSVLVDQVAVLIVGNDFEKYATYLKTAHENGFMAKTASVFFSSIILYDITRNSIDKTHMVLGRLSLLFAYFPLTGTLNMRATYCYCVFILLYAVYSLSKGYKFRYRIVFVTMLAVYAAYAFFVIDASSPYTGLSTYKSLIDINL</sequence>
<comment type="caution">
    <text evidence="2">The sequence shown here is derived from an EMBL/GenBank/DDBJ whole genome shotgun (WGS) entry which is preliminary data.</text>
</comment>